<organism evidence="1 2">
    <name type="scientific">Trametes sanguinea</name>
    <dbReference type="NCBI Taxonomy" id="158606"/>
    <lineage>
        <taxon>Eukaryota</taxon>
        <taxon>Fungi</taxon>
        <taxon>Dikarya</taxon>
        <taxon>Basidiomycota</taxon>
        <taxon>Agaricomycotina</taxon>
        <taxon>Agaricomycetes</taxon>
        <taxon>Polyporales</taxon>
        <taxon>Polyporaceae</taxon>
        <taxon>Trametes</taxon>
    </lineage>
</organism>
<reference evidence="1" key="1">
    <citation type="submission" date="2022-08" db="EMBL/GenBank/DDBJ databases">
        <title>Genome Sequence of Pycnoporus sanguineus.</title>
        <authorList>
            <person name="Buettner E."/>
        </authorList>
    </citation>
    <scope>NUCLEOTIDE SEQUENCE</scope>
    <source>
        <strain evidence="1">CG-C14</strain>
    </source>
</reference>
<sequence length="306" mass="34480">MGHISILPTELLVSIFLTLRDDSPATWLRVLSVCRRWYDVACAASPLWSRLSFNERCRADLFETFLRRSDSVKLDLNLDIHAVSGDTILSIVQRHSAQLHTLAVIFSTPQTSLLQRYLEDHGFSRCITDLKLYCIAGDAPQLYLQPLALSSLQSLQATQVLPRPRPPTFHSVTHLALIQIWHVVHAEDGPPEQYDLLSAIRGYPALETLMLHDALPPCIQFDGTTVVQMTLPVLRNLEVNETIEDIKFFLHHVVLAESARVCIFARVADSAIWEVANGGVFLSILPENCSTTLPMIRWRALAVRRL</sequence>
<evidence type="ECO:0000313" key="2">
    <source>
        <dbReference type="Proteomes" id="UP001144978"/>
    </source>
</evidence>
<evidence type="ECO:0000313" key="1">
    <source>
        <dbReference type="EMBL" id="KAJ2965351.1"/>
    </source>
</evidence>
<name>A0ACC1MGF9_9APHY</name>
<protein>
    <submittedName>
        <fullName evidence="1">Uncharacterized protein</fullName>
    </submittedName>
</protein>
<dbReference type="EMBL" id="JANSHE010007056">
    <property type="protein sequence ID" value="KAJ2965351.1"/>
    <property type="molecule type" value="Genomic_DNA"/>
</dbReference>
<accession>A0ACC1MGF9</accession>
<dbReference type="Proteomes" id="UP001144978">
    <property type="component" value="Unassembled WGS sequence"/>
</dbReference>
<comment type="caution">
    <text evidence="1">The sequence shown here is derived from an EMBL/GenBank/DDBJ whole genome shotgun (WGS) entry which is preliminary data.</text>
</comment>
<gene>
    <name evidence="1" type="ORF">NUW54_g14146</name>
</gene>
<proteinExistence type="predicted"/>
<keyword evidence="2" id="KW-1185">Reference proteome</keyword>